<dbReference type="Proteomes" id="UP001432027">
    <property type="component" value="Unassembled WGS sequence"/>
</dbReference>
<dbReference type="SMART" id="SM00184">
    <property type="entry name" value="RING"/>
    <property type="match status" value="2"/>
</dbReference>
<dbReference type="Gene3D" id="3.30.40.10">
    <property type="entry name" value="Zinc/RING finger domain, C3HC4 (zinc finger)"/>
    <property type="match status" value="2"/>
</dbReference>
<evidence type="ECO:0000256" key="1">
    <source>
        <dbReference type="ARBA" id="ARBA00022723"/>
    </source>
</evidence>
<dbReference type="SUPFAM" id="SSF57850">
    <property type="entry name" value="RING/U-box"/>
    <property type="match status" value="2"/>
</dbReference>
<evidence type="ECO:0000256" key="4">
    <source>
        <dbReference type="PROSITE-ProRule" id="PRU00175"/>
    </source>
</evidence>
<evidence type="ECO:0000259" key="5">
    <source>
        <dbReference type="PROSITE" id="PS50089"/>
    </source>
</evidence>
<accession>A0AAV5TQH8</accession>
<dbReference type="AlphaFoldDB" id="A0AAV5TQH8"/>
<organism evidence="6 7">
    <name type="scientific">Pristionchus entomophagus</name>
    <dbReference type="NCBI Taxonomy" id="358040"/>
    <lineage>
        <taxon>Eukaryota</taxon>
        <taxon>Metazoa</taxon>
        <taxon>Ecdysozoa</taxon>
        <taxon>Nematoda</taxon>
        <taxon>Chromadorea</taxon>
        <taxon>Rhabditida</taxon>
        <taxon>Rhabditina</taxon>
        <taxon>Diplogasteromorpha</taxon>
        <taxon>Diplogasteroidea</taxon>
        <taxon>Neodiplogasteridae</taxon>
        <taxon>Pristionchus</taxon>
    </lineage>
</organism>
<evidence type="ECO:0000313" key="6">
    <source>
        <dbReference type="EMBL" id="GMS96601.1"/>
    </source>
</evidence>
<comment type="caution">
    <text evidence="6">The sequence shown here is derived from an EMBL/GenBank/DDBJ whole genome shotgun (WGS) entry which is preliminary data.</text>
</comment>
<name>A0AAV5TQH8_9BILA</name>
<sequence length="130" mass="14651">SRACLICGTQKPRDRFVSTACGHVVCGFCAEGAKECPLCLKPTKMVHLFEDQHTRECGVCLCESPVIRRVIRSCGHLLYSACLIKIWMDACRSERQFVCPFCRADCNPAIVLQEDEEKEKNKTKIRPKSA</sequence>
<dbReference type="PANTHER" id="PTHR16450">
    <property type="entry name" value="RING FINGER PROTEIN 186"/>
    <property type="match status" value="1"/>
</dbReference>
<dbReference type="EMBL" id="BTSX01000004">
    <property type="protein sequence ID" value="GMS96601.1"/>
    <property type="molecule type" value="Genomic_DNA"/>
</dbReference>
<feature type="domain" description="RING-type" evidence="5">
    <location>
        <begin position="4"/>
        <end position="39"/>
    </location>
</feature>
<evidence type="ECO:0000256" key="2">
    <source>
        <dbReference type="ARBA" id="ARBA00022771"/>
    </source>
</evidence>
<evidence type="ECO:0000313" key="7">
    <source>
        <dbReference type="Proteomes" id="UP001432027"/>
    </source>
</evidence>
<dbReference type="PROSITE" id="PS50089">
    <property type="entry name" value="ZF_RING_2"/>
    <property type="match status" value="2"/>
</dbReference>
<keyword evidence="3" id="KW-0862">Zinc</keyword>
<dbReference type="Pfam" id="PF14634">
    <property type="entry name" value="zf-RING_5"/>
    <property type="match status" value="1"/>
</dbReference>
<feature type="domain" description="RING-type" evidence="5">
    <location>
        <begin position="57"/>
        <end position="103"/>
    </location>
</feature>
<reference evidence="6" key="1">
    <citation type="submission" date="2023-10" db="EMBL/GenBank/DDBJ databases">
        <title>Genome assembly of Pristionchus species.</title>
        <authorList>
            <person name="Yoshida K."/>
            <person name="Sommer R.J."/>
        </authorList>
    </citation>
    <scope>NUCLEOTIDE SEQUENCE</scope>
    <source>
        <strain evidence="6">RS0144</strain>
    </source>
</reference>
<keyword evidence="7" id="KW-1185">Reference proteome</keyword>
<keyword evidence="2 4" id="KW-0863">Zinc-finger</keyword>
<dbReference type="GO" id="GO:0008270">
    <property type="term" value="F:zinc ion binding"/>
    <property type="evidence" value="ECO:0007669"/>
    <property type="project" value="UniProtKB-KW"/>
</dbReference>
<feature type="non-terminal residue" evidence="6">
    <location>
        <position position="1"/>
    </location>
</feature>
<proteinExistence type="predicted"/>
<dbReference type="PROSITE" id="PS00518">
    <property type="entry name" value="ZF_RING_1"/>
    <property type="match status" value="1"/>
</dbReference>
<protein>
    <recommendedName>
        <fullName evidence="5">RING-type domain-containing protein</fullName>
    </recommendedName>
</protein>
<dbReference type="PANTHER" id="PTHR16450:SF1">
    <property type="entry name" value="PROTEIN CBG12045"/>
    <property type="match status" value="1"/>
</dbReference>
<keyword evidence="1" id="KW-0479">Metal-binding</keyword>
<dbReference type="InterPro" id="IPR017907">
    <property type="entry name" value="Znf_RING_CS"/>
</dbReference>
<evidence type="ECO:0000256" key="3">
    <source>
        <dbReference type="ARBA" id="ARBA00022833"/>
    </source>
</evidence>
<dbReference type="InterPro" id="IPR001841">
    <property type="entry name" value="Znf_RING"/>
</dbReference>
<gene>
    <name evidence="6" type="ORF">PENTCL1PPCAC_18776</name>
</gene>
<dbReference type="InterPro" id="IPR013083">
    <property type="entry name" value="Znf_RING/FYVE/PHD"/>
</dbReference>